<evidence type="ECO:0000256" key="1">
    <source>
        <dbReference type="SAM" id="MobiDB-lite"/>
    </source>
</evidence>
<dbReference type="PANTHER" id="PTHR47667">
    <property type="entry name" value="REGULATOR OF TY1 TRANSPOSITION PROTEIN 107"/>
    <property type="match status" value="1"/>
</dbReference>
<dbReference type="Pfam" id="PF16770">
    <property type="entry name" value="RTT107_BRCT_5"/>
    <property type="match status" value="1"/>
</dbReference>
<protein>
    <recommendedName>
        <fullName evidence="2">BRCT domain-containing protein</fullName>
    </recommendedName>
</protein>
<accession>A0AAD7JTV1</accession>
<feature type="compositionally biased region" description="Basic and acidic residues" evidence="1">
    <location>
        <begin position="732"/>
        <end position="742"/>
    </location>
</feature>
<name>A0AAD7JTV1_9AGAR</name>
<sequence length="983" mass="107549">MKIFLSVNCYLPETLPQERRSEIAYVVEANFGKIVESIQSASHIVTNSNRFEGWQDVAEDVEVVNDMWVDRSMILGKPLPCQFYSADPAKIFSGVVACVSGVSAADLQSLRTGVITHGGEWRNGLTKDVTHLFATSPDSDKYATAIKYQETTKIKVLVPHWFDDALRLGFGRKLSTTPYEWPVPKVFHPPTHAKSESGSRTLSNVKRAFYRSANWDPDKGGPFPGPAKPLGEETWGGRKLLLSPSLGLEGDRRHALEQAVEAAGGMVLSYTSNNGDGEEGEEFDLVSECDVLVTRWRSGRAFFRAAAEGKVVGTLTWVFCVHTSGTMSSPMDQLLHYPARKVPIEDFSKHQITVTNYTGDARDYIKRLIHTMGAKFTPNMSNSNTVLIAAHMGGEKTRKALSWSIPLVNHTWLEDCFVQWRALTPAVPKYMEFPANLDFTPMLADARIDIDLNDLATEEEEDIRAQTTERPPVGTEASLREVEGILDGGDIVMDDEDAIEREECLVPIPRSKASDGRRMVPASVSPTKQHGSTDDEMMEDSDVGVASKAQGKGKAKAKAGGTVTFAPETETDSAGPSNTRAPKKPPASASTGTKRKVQLMDSASRTDLTDTRSDSPPPRKRAKSDQVTSSDAPSTSAPSNGASTSSTKRKMIAGPGRNSGPLRSESLRVLADERPGPTKKGVKKPPAISAYTAANSLAKPQRSSIGTKRMSPDETDDDNDVANNKRRTQQARGDKGKQREEMNSAEEMPPPKASKSKAKGRKKDASTSSGSRGSRKSATNVKIMTTSITLPDNVLKALSKLGVKTVTKVSDCTHLITPKLVRTEKFLGALASGVEFILTDKWVLDSIAANKLLPEEDYILHDEVNERKWDFSLLDAMERAKENGGKLFENKTFYVTSKIPFDTKLLKNVVNAQGGKLVTTTPTLRTLNSAPGRYIISCAEDISVWRPLTKDHVIYSPELLLTSALTQEIDWDNPAFRVPDSST</sequence>
<feature type="compositionally biased region" description="Low complexity" evidence="1">
    <location>
        <begin position="628"/>
        <end position="639"/>
    </location>
</feature>
<dbReference type="Gene3D" id="3.40.50.10190">
    <property type="entry name" value="BRCT domain"/>
    <property type="match status" value="5"/>
</dbReference>
<feature type="domain" description="BRCT" evidence="2">
    <location>
        <begin position="792"/>
        <end position="860"/>
    </location>
</feature>
<dbReference type="InterPro" id="IPR001357">
    <property type="entry name" value="BRCT_dom"/>
</dbReference>
<dbReference type="EMBL" id="JARJLG010000024">
    <property type="protein sequence ID" value="KAJ7770143.1"/>
    <property type="molecule type" value="Genomic_DNA"/>
</dbReference>
<dbReference type="SUPFAM" id="SSF52113">
    <property type="entry name" value="BRCT domain"/>
    <property type="match status" value="4"/>
</dbReference>
<dbReference type="SMART" id="SM00292">
    <property type="entry name" value="BRCT"/>
    <property type="match status" value="5"/>
</dbReference>
<proteinExistence type="predicted"/>
<dbReference type="Pfam" id="PF12738">
    <property type="entry name" value="PTCB-BRCT"/>
    <property type="match status" value="2"/>
</dbReference>
<feature type="domain" description="BRCT" evidence="2">
    <location>
        <begin position="1"/>
        <end position="86"/>
    </location>
</feature>
<feature type="region of interest" description="Disordered" evidence="1">
    <location>
        <begin position="508"/>
        <end position="780"/>
    </location>
</feature>
<dbReference type="GO" id="GO:0035361">
    <property type="term" value="C:Cul8-RING ubiquitin ligase complex"/>
    <property type="evidence" value="ECO:0007669"/>
    <property type="project" value="TreeGrafter"/>
</dbReference>
<dbReference type="CDD" id="cd18436">
    <property type="entry name" value="BRCT_BRC1_like_rpt2"/>
    <property type="match status" value="1"/>
</dbReference>
<dbReference type="GO" id="GO:1990683">
    <property type="term" value="P:DNA double-strand break attachment to nuclear envelope"/>
    <property type="evidence" value="ECO:0007669"/>
    <property type="project" value="TreeGrafter"/>
</dbReference>
<dbReference type="AlphaFoldDB" id="A0AAD7JTV1"/>
<dbReference type="Pfam" id="PF16589">
    <property type="entry name" value="BRCT_2"/>
    <property type="match status" value="1"/>
</dbReference>
<evidence type="ECO:0000259" key="2">
    <source>
        <dbReference type="PROSITE" id="PS50172"/>
    </source>
</evidence>
<gene>
    <name evidence="3" type="ORF">DFH07DRAFT_266653</name>
</gene>
<feature type="domain" description="BRCT" evidence="2">
    <location>
        <begin position="347"/>
        <end position="423"/>
    </location>
</feature>
<feature type="compositionally biased region" description="Low complexity" evidence="1">
    <location>
        <begin position="766"/>
        <end position="779"/>
    </location>
</feature>
<dbReference type="CDD" id="cd17743">
    <property type="entry name" value="BRCT_BRC1_like_rpt5"/>
    <property type="match status" value="1"/>
</dbReference>
<dbReference type="GO" id="GO:0005634">
    <property type="term" value="C:nucleus"/>
    <property type="evidence" value="ECO:0007669"/>
    <property type="project" value="TreeGrafter"/>
</dbReference>
<dbReference type="PROSITE" id="PS50172">
    <property type="entry name" value="BRCT"/>
    <property type="match status" value="4"/>
</dbReference>
<dbReference type="PANTHER" id="PTHR47667:SF1">
    <property type="entry name" value="REGULATOR OF TY1 TRANSPOSITION PROTEIN 107"/>
    <property type="match status" value="1"/>
</dbReference>
<keyword evidence="4" id="KW-1185">Reference proteome</keyword>
<dbReference type="InterPro" id="IPR036420">
    <property type="entry name" value="BRCT_dom_sf"/>
</dbReference>
<organism evidence="3 4">
    <name type="scientific">Mycena maculata</name>
    <dbReference type="NCBI Taxonomy" id="230809"/>
    <lineage>
        <taxon>Eukaryota</taxon>
        <taxon>Fungi</taxon>
        <taxon>Dikarya</taxon>
        <taxon>Basidiomycota</taxon>
        <taxon>Agaricomycotina</taxon>
        <taxon>Agaricomycetes</taxon>
        <taxon>Agaricomycetidae</taxon>
        <taxon>Agaricales</taxon>
        <taxon>Marasmiineae</taxon>
        <taxon>Mycenaceae</taxon>
        <taxon>Mycena</taxon>
    </lineage>
</organism>
<evidence type="ECO:0000313" key="3">
    <source>
        <dbReference type="EMBL" id="KAJ7770143.1"/>
    </source>
</evidence>
<dbReference type="InterPro" id="IPR053036">
    <property type="entry name" value="CellCycle_DNARepair_Reg"/>
</dbReference>
<dbReference type="CDD" id="cd18432">
    <property type="entry name" value="BRCT_PAXIP1_rpt6_like"/>
    <property type="match status" value="1"/>
</dbReference>
<dbReference type="Proteomes" id="UP001215280">
    <property type="component" value="Unassembled WGS sequence"/>
</dbReference>
<dbReference type="GO" id="GO:0006302">
    <property type="term" value="P:double-strand break repair"/>
    <property type="evidence" value="ECO:0007669"/>
    <property type="project" value="TreeGrafter"/>
</dbReference>
<evidence type="ECO:0000313" key="4">
    <source>
        <dbReference type="Proteomes" id="UP001215280"/>
    </source>
</evidence>
<reference evidence="3" key="1">
    <citation type="submission" date="2023-03" db="EMBL/GenBank/DDBJ databases">
        <title>Massive genome expansion in bonnet fungi (Mycena s.s.) driven by repeated elements and novel gene families across ecological guilds.</title>
        <authorList>
            <consortium name="Lawrence Berkeley National Laboratory"/>
            <person name="Harder C.B."/>
            <person name="Miyauchi S."/>
            <person name="Viragh M."/>
            <person name="Kuo A."/>
            <person name="Thoen E."/>
            <person name="Andreopoulos B."/>
            <person name="Lu D."/>
            <person name="Skrede I."/>
            <person name="Drula E."/>
            <person name="Henrissat B."/>
            <person name="Morin E."/>
            <person name="Kohler A."/>
            <person name="Barry K."/>
            <person name="LaButti K."/>
            <person name="Morin E."/>
            <person name="Salamov A."/>
            <person name="Lipzen A."/>
            <person name="Mereny Z."/>
            <person name="Hegedus B."/>
            <person name="Baldrian P."/>
            <person name="Stursova M."/>
            <person name="Weitz H."/>
            <person name="Taylor A."/>
            <person name="Grigoriev I.V."/>
            <person name="Nagy L.G."/>
            <person name="Martin F."/>
            <person name="Kauserud H."/>
        </authorList>
    </citation>
    <scope>NUCLEOTIDE SEQUENCE</scope>
    <source>
        <strain evidence="3">CBHHK188m</strain>
    </source>
</reference>
<comment type="caution">
    <text evidence="3">The sequence shown here is derived from an EMBL/GenBank/DDBJ whole genome shotgun (WGS) entry which is preliminary data.</text>
</comment>
<feature type="domain" description="BRCT" evidence="2">
    <location>
        <begin position="87"/>
        <end position="167"/>
    </location>
</feature>